<accession>A0A0G0MN34</accession>
<dbReference type="STRING" id="1619100.UT34_C0002G0001"/>
<protein>
    <submittedName>
        <fullName evidence="1">Uncharacterized protein</fullName>
    </submittedName>
</protein>
<name>A0A0G0MN34_9BACT</name>
<dbReference type="EMBL" id="LBWK01000002">
    <property type="protein sequence ID" value="KKR05494.1"/>
    <property type="molecule type" value="Genomic_DNA"/>
</dbReference>
<proteinExistence type="predicted"/>
<comment type="caution">
    <text evidence="1">The sequence shown here is derived from an EMBL/GenBank/DDBJ whole genome shotgun (WGS) entry which is preliminary data.</text>
</comment>
<evidence type="ECO:0000313" key="2">
    <source>
        <dbReference type="Proteomes" id="UP000034799"/>
    </source>
</evidence>
<dbReference type="Proteomes" id="UP000034799">
    <property type="component" value="Unassembled WGS sequence"/>
</dbReference>
<organism evidence="1 2">
    <name type="scientific">candidate division WS6 bacterium GW2011_GWF2_39_15</name>
    <dbReference type="NCBI Taxonomy" id="1619100"/>
    <lineage>
        <taxon>Bacteria</taxon>
        <taxon>Candidatus Dojkabacteria</taxon>
    </lineage>
</organism>
<evidence type="ECO:0000313" key="1">
    <source>
        <dbReference type="EMBL" id="KKR05494.1"/>
    </source>
</evidence>
<reference evidence="1 2" key="1">
    <citation type="journal article" date="2015" name="Nature">
        <title>rRNA introns, odd ribosomes, and small enigmatic genomes across a large radiation of phyla.</title>
        <authorList>
            <person name="Brown C.T."/>
            <person name="Hug L.A."/>
            <person name="Thomas B.C."/>
            <person name="Sharon I."/>
            <person name="Castelle C.J."/>
            <person name="Singh A."/>
            <person name="Wilkins M.J."/>
            <person name="Williams K.H."/>
            <person name="Banfield J.F."/>
        </authorList>
    </citation>
    <scope>NUCLEOTIDE SEQUENCE [LARGE SCALE GENOMIC DNA]</scope>
</reference>
<dbReference type="AlphaFoldDB" id="A0A0G0MN34"/>
<sequence length="349" mass="39696">MITDTIASSIKGDSEILKETSEHYSDSVFESAAVVTSIFSCPPFSEEWTIGGRRVNGLLRIPEVTCNLLKLLYEKGTRLDLENAKDELWEVNREDLATLLATYLQNGDELRKLILEKMVTDIELEEVARCLGWLQSTDSPTVTIKPDYPTRKLLDAYNRDIANEDSLIILGGYDEQKHQFELRRVTQKDFLTFAKPRVVARIRDIRMIGPTSVEDAIRDELGHYLSEDQLDTLLKTSSLLEEVRTVYLGEIAKQGKEIDDITKTVGLYYFKSIIKGKREALPKQFVYFTLKGTPVAEHGLKDLANLAAGRTIARDIEYTEDKYEIDWNGIPMIFGILRLKDNVKPHGTD</sequence>
<gene>
    <name evidence="1" type="ORF">UT34_C0002G0001</name>
</gene>